<dbReference type="GO" id="GO:0006426">
    <property type="term" value="P:glycyl-tRNA aminoacylation"/>
    <property type="evidence" value="ECO:0007669"/>
    <property type="project" value="TreeGrafter"/>
</dbReference>
<evidence type="ECO:0000256" key="4">
    <source>
        <dbReference type="ARBA" id="ARBA00022840"/>
    </source>
</evidence>
<dbReference type="GO" id="GO:0004081">
    <property type="term" value="F:bis(5'-nucleosyl)-tetraphosphatase (asymmetrical) activity"/>
    <property type="evidence" value="ECO:0007669"/>
    <property type="project" value="UniProtKB-ARBA"/>
</dbReference>
<dbReference type="GO" id="GO:0005524">
    <property type="term" value="F:ATP binding"/>
    <property type="evidence" value="ECO:0007669"/>
    <property type="project" value="UniProtKB-KW"/>
</dbReference>
<dbReference type="Proteomes" id="UP000033428">
    <property type="component" value="Unassembled WGS sequence"/>
</dbReference>
<keyword evidence="6 8" id="KW-0030">Aminoacyl-tRNA synthetase</keyword>
<keyword evidence="1" id="KW-0963">Cytoplasm</keyword>
<keyword evidence="3" id="KW-0547">Nucleotide-binding</keyword>
<keyword evidence="5" id="KW-0648">Protein biosynthesis</keyword>
<dbReference type="GO" id="GO:1990742">
    <property type="term" value="C:microvesicle"/>
    <property type="evidence" value="ECO:0007669"/>
    <property type="project" value="UniProtKB-ARBA"/>
</dbReference>
<feature type="domain" description="Anticodon-binding" evidence="7">
    <location>
        <begin position="27"/>
        <end position="117"/>
    </location>
</feature>
<dbReference type="PANTHER" id="PTHR10745:SF8">
    <property type="entry name" value="DNA POLYMERASE SUBUNIT GAMMA-2, MITOCHONDRIAL"/>
    <property type="match status" value="1"/>
</dbReference>
<organism evidence="8 9">
    <name type="scientific">Candidatus Omnitrophus magneticus</name>
    <dbReference type="NCBI Taxonomy" id="1609969"/>
    <lineage>
        <taxon>Bacteria</taxon>
        <taxon>Pseudomonadati</taxon>
        <taxon>Candidatus Omnitrophota</taxon>
        <taxon>Candidatus Omnitrophus</taxon>
    </lineage>
</organism>
<dbReference type="InterPro" id="IPR004154">
    <property type="entry name" value="Anticodon-bd"/>
</dbReference>
<dbReference type="Gene3D" id="3.40.50.800">
    <property type="entry name" value="Anticodon-binding domain"/>
    <property type="match status" value="1"/>
</dbReference>
<evidence type="ECO:0000256" key="2">
    <source>
        <dbReference type="ARBA" id="ARBA00022598"/>
    </source>
</evidence>
<evidence type="ECO:0000256" key="6">
    <source>
        <dbReference type="ARBA" id="ARBA00023146"/>
    </source>
</evidence>
<protein>
    <submittedName>
        <fullName evidence="8">Glycyl-tRNA synthetase</fullName>
    </submittedName>
</protein>
<evidence type="ECO:0000313" key="9">
    <source>
        <dbReference type="Proteomes" id="UP000033428"/>
    </source>
</evidence>
<evidence type="ECO:0000259" key="7">
    <source>
        <dbReference type="Pfam" id="PF03129"/>
    </source>
</evidence>
<dbReference type="GO" id="GO:0070062">
    <property type="term" value="C:extracellular exosome"/>
    <property type="evidence" value="ECO:0007669"/>
    <property type="project" value="UniProtKB-ARBA"/>
</dbReference>
<evidence type="ECO:0000256" key="5">
    <source>
        <dbReference type="ARBA" id="ARBA00022917"/>
    </source>
</evidence>
<gene>
    <name evidence="8" type="ORF">OMAG_002588</name>
</gene>
<dbReference type="EMBL" id="JYNY01000545">
    <property type="protein sequence ID" value="KJJ83538.1"/>
    <property type="molecule type" value="Genomic_DNA"/>
</dbReference>
<comment type="caution">
    <text evidence="8">The sequence shown here is derived from an EMBL/GenBank/DDBJ whole genome shotgun (WGS) entry which is preliminary data.</text>
</comment>
<accession>A0A0F0CJN3</accession>
<dbReference type="InterPro" id="IPR036621">
    <property type="entry name" value="Anticodon-bd_dom_sf"/>
</dbReference>
<dbReference type="Pfam" id="PF03129">
    <property type="entry name" value="HGTP_anticodon"/>
    <property type="match status" value="1"/>
</dbReference>
<dbReference type="FunFam" id="3.40.50.800:FF:000002">
    <property type="entry name" value="Glycine--tRNA ligase"/>
    <property type="match status" value="1"/>
</dbReference>
<keyword evidence="9" id="KW-1185">Reference proteome</keyword>
<dbReference type="AlphaFoldDB" id="A0A0F0CJN3"/>
<proteinExistence type="predicted"/>
<dbReference type="SUPFAM" id="SSF52954">
    <property type="entry name" value="Class II aaRS ABD-related"/>
    <property type="match status" value="1"/>
</dbReference>
<dbReference type="GO" id="GO:0004820">
    <property type="term" value="F:glycine-tRNA ligase activity"/>
    <property type="evidence" value="ECO:0007669"/>
    <property type="project" value="UniProtKB-ARBA"/>
</dbReference>
<evidence type="ECO:0000313" key="8">
    <source>
        <dbReference type="EMBL" id="KJJ83538.1"/>
    </source>
</evidence>
<name>A0A0F0CJN3_9BACT</name>
<dbReference type="PANTHER" id="PTHR10745">
    <property type="entry name" value="GLYCYL-TRNA SYNTHETASE/DNA POLYMERASE SUBUNIT GAMMA-2"/>
    <property type="match status" value="1"/>
</dbReference>
<evidence type="ECO:0000256" key="1">
    <source>
        <dbReference type="ARBA" id="ARBA00022490"/>
    </source>
</evidence>
<dbReference type="GO" id="GO:0015966">
    <property type="term" value="P:diadenosine tetraphosphate biosynthetic process"/>
    <property type="evidence" value="ECO:0007669"/>
    <property type="project" value="UniProtKB-ARBA"/>
</dbReference>
<dbReference type="PATRIC" id="fig|1609969.3.peg.2776"/>
<keyword evidence="2" id="KW-0436">Ligase</keyword>
<keyword evidence="4" id="KW-0067">ATP-binding</keyword>
<evidence type="ECO:0000256" key="3">
    <source>
        <dbReference type="ARBA" id="ARBA00022741"/>
    </source>
</evidence>
<reference evidence="8 9" key="1">
    <citation type="submission" date="2015-02" db="EMBL/GenBank/DDBJ databases">
        <title>Single-cell genomics of uncultivated deep-branching MTB reveals a conserved set of magnetosome genes.</title>
        <authorList>
            <person name="Kolinko S."/>
            <person name="Richter M."/>
            <person name="Glockner F.O."/>
            <person name="Brachmann A."/>
            <person name="Schuler D."/>
        </authorList>
    </citation>
    <scope>NUCLEOTIDE SEQUENCE [LARGE SCALE GENOMIC DNA]</scope>
    <source>
        <strain evidence="8">SKK-01</strain>
    </source>
</reference>
<dbReference type="InterPro" id="IPR027031">
    <property type="entry name" value="Gly-tRNA_synthase/POLG2"/>
</dbReference>
<sequence>MDAYRKEVVKDRERIYLSLDYRLAPIKVAVLPLLKNRPEIVEIAEKICNDLKGNYRVVYDDTAAIGKLYRRQDEIGTPFCVTVDVESLTDGKVTIRERDTMAQERIEMAQLKTVLTEKLNLSKK</sequence>
<dbReference type="GO" id="GO:0005737">
    <property type="term" value="C:cytoplasm"/>
    <property type="evidence" value="ECO:0007669"/>
    <property type="project" value="TreeGrafter"/>
</dbReference>